<feature type="non-terminal residue" evidence="1">
    <location>
        <position position="65"/>
    </location>
</feature>
<organism evidence="1 3">
    <name type="scientific">Vandammella animalimorsus</name>
    <dbReference type="NCBI Taxonomy" id="2029117"/>
    <lineage>
        <taxon>Bacteria</taxon>
        <taxon>Pseudomonadati</taxon>
        <taxon>Pseudomonadota</taxon>
        <taxon>Betaproteobacteria</taxon>
        <taxon>Burkholderiales</taxon>
        <taxon>Comamonadaceae</taxon>
        <taxon>Vandammella</taxon>
    </lineage>
</organism>
<dbReference type="Gene3D" id="3.90.850.10">
    <property type="entry name" value="Fumarylacetoacetase-like, C-terminal domain"/>
    <property type="match status" value="1"/>
</dbReference>
<evidence type="ECO:0000313" key="3">
    <source>
        <dbReference type="Proteomes" id="UP000217999"/>
    </source>
</evidence>
<dbReference type="SUPFAM" id="SSF56529">
    <property type="entry name" value="FAH"/>
    <property type="match status" value="1"/>
</dbReference>
<dbReference type="EMBL" id="NSJF01000004">
    <property type="protein sequence ID" value="PAT34455.1"/>
    <property type="molecule type" value="Genomic_DNA"/>
</dbReference>
<dbReference type="EMBL" id="NSJF01000001">
    <property type="protein sequence ID" value="PAT35714.1"/>
    <property type="molecule type" value="Genomic_DNA"/>
</dbReference>
<evidence type="ECO:0000313" key="2">
    <source>
        <dbReference type="EMBL" id="PAT35714.1"/>
    </source>
</evidence>
<comment type="caution">
    <text evidence="1">The sequence shown here is derived from an EMBL/GenBank/DDBJ whole genome shotgun (WGS) entry which is preliminary data.</text>
</comment>
<accession>A0A2A2A7H9</accession>
<gene>
    <name evidence="2" type="ORF">CK620_00005</name>
    <name evidence="1" type="ORF">CK620_09650</name>
</gene>
<protein>
    <submittedName>
        <fullName evidence="1">2-keto-4-pentenoate hydratase</fullName>
    </submittedName>
</protein>
<dbReference type="Proteomes" id="UP000217999">
    <property type="component" value="Unassembled WGS sequence"/>
</dbReference>
<evidence type="ECO:0000313" key="1">
    <source>
        <dbReference type="EMBL" id="PAT34455.1"/>
    </source>
</evidence>
<dbReference type="InterPro" id="IPR036663">
    <property type="entry name" value="Fumarylacetoacetase_C_sf"/>
</dbReference>
<reference evidence="1 3" key="1">
    <citation type="submission" date="2017-08" db="EMBL/GenBank/DDBJ databases">
        <title>WGS of Clinical strains of the CDC Group NO-1 linked to zoonotic infections in humans.</title>
        <authorList>
            <person name="Bernier A.-M."/>
            <person name="Bernard K."/>
        </authorList>
    </citation>
    <scope>NUCLEOTIDE SEQUENCE [LARGE SCALE GENOMIC DNA]</scope>
    <source>
        <strain evidence="1 3">NML03-0146</strain>
    </source>
</reference>
<sequence>MTSIQRIADRLWQAHISGTCTHPVREELARLGDARQTLHLAYQVQQELTHRRLQSGARLVGRKIG</sequence>
<name>A0A2A2A7H9_9BURK</name>
<dbReference type="AlphaFoldDB" id="A0A2A2A7H9"/>
<proteinExistence type="predicted"/>
<dbReference type="GO" id="GO:0003824">
    <property type="term" value="F:catalytic activity"/>
    <property type="evidence" value="ECO:0007669"/>
    <property type="project" value="InterPro"/>
</dbReference>